<dbReference type="RefSeq" id="WP_097071765.1">
    <property type="nucleotide sequence ID" value="NZ_OBMQ01000001.1"/>
</dbReference>
<dbReference type="Pfam" id="PF00239">
    <property type="entry name" value="Resolvase"/>
    <property type="match status" value="1"/>
</dbReference>
<dbReference type="SMART" id="SM00857">
    <property type="entry name" value="Resolvase"/>
    <property type="match status" value="1"/>
</dbReference>
<dbReference type="PANTHER" id="PTHR30461">
    <property type="entry name" value="DNA-INVERTASE FROM LAMBDOID PROPHAGE"/>
    <property type="match status" value="1"/>
</dbReference>
<evidence type="ECO:0000259" key="3">
    <source>
        <dbReference type="PROSITE" id="PS51737"/>
    </source>
</evidence>
<dbReference type="AlphaFoldDB" id="A0A285R900"/>
<dbReference type="OrthoDB" id="9811097at2"/>
<dbReference type="PROSITE" id="PS51737">
    <property type="entry name" value="RECOMBINASE_DNA_BIND"/>
    <property type="match status" value="1"/>
</dbReference>
<evidence type="ECO:0000259" key="2">
    <source>
        <dbReference type="PROSITE" id="PS51736"/>
    </source>
</evidence>
<sequence>MTLFDTKLKTYISYCRKSITVSRMSASESVQYQKAANQRYAELHQLELVKEYSDVGYSGKDTNRPEIQEMLWDLKSGAVEADILVIYSVDRFGRDLKHNIETMLEILNYVKQVVFVAERMASDSEHFKILFLMLTGMAQENRERILQRMADGRKAKVLTRKSFDGNYPALGYVKNEEKLVPATFEHTNDLQLSQGLFILQAIFHSYLYGMSLRQIAKMLNQRVGFTRRGKEWTYKSVQYILSNEIYCGVLKGTLENVESYLVENANVEAVVDPLVFELVQQKLRFEKSGRKRKTSFRSPHFTLCLACSEPLVEETNSLRCYKCWEEVELVKIEQVLLSEVSKLIQGALTHFNLESERKRLLDQYLMKRKLLVQKIKELDERRKRIELLPDHHASKKKMLSVNTEAITAQQQELLVTNHLIDFVKSANDKKMADMIKQGIPHSLIALPYLVTVDFLNKQIQVLFHREVFQSVGEL</sequence>
<dbReference type="SUPFAM" id="SSF53041">
    <property type="entry name" value="Resolvase-like"/>
    <property type="match status" value="1"/>
</dbReference>
<feature type="domain" description="Resolvase/invertase-type recombinase catalytic" evidence="2">
    <location>
        <begin position="10"/>
        <end position="160"/>
    </location>
</feature>
<dbReference type="InterPro" id="IPR011109">
    <property type="entry name" value="DNA_bind_recombinase_dom"/>
</dbReference>
<reference evidence="5" key="1">
    <citation type="submission" date="2017-08" db="EMBL/GenBank/DDBJ databases">
        <authorList>
            <person name="Varghese N."/>
            <person name="Submissions S."/>
        </authorList>
    </citation>
    <scope>NUCLEOTIDE SEQUENCE [LARGE SCALE GENOMIC DNA]</scope>
    <source>
        <strain evidence="5">JC22</strain>
    </source>
</reference>
<accession>A0A285R900</accession>
<dbReference type="PROSITE" id="PS51736">
    <property type="entry name" value="RECOMBINASES_3"/>
    <property type="match status" value="1"/>
</dbReference>
<dbReference type="GO" id="GO:0000150">
    <property type="term" value="F:DNA strand exchange activity"/>
    <property type="evidence" value="ECO:0007669"/>
    <property type="project" value="InterPro"/>
</dbReference>
<dbReference type="Gene3D" id="3.90.1750.20">
    <property type="entry name" value="Putative Large Serine Recombinase, Chain B, Domain 2"/>
    <property type="match status" value="1"/>
</dbReference>
<name>A0A285R900_9BACL</name>
<dbReference type="InterPro" id="IPR036162">
    <property type="entry name" value="Resolvase-like_N_sf"/>
</dbReference>
<dbReference type="GO" id="GO:0003677">
    <property type="term" value="F:DNA binding"/>
    <property type="evidence" value="ECO:0007669"/>
    <property type="project" value="InterPro"/>
</dbReference>
<feature type="coiled-coil region" evidence="1">
    <location>
        <begin position="361"/>
        <end position="388"/>
    </location>
</feature>
<keyword evidence="5" id="KW-1185">Reference proteome</keyword>
<gene>
    <name evidence="4" type="ORF">SAMN05880501_101177</name>
</gene>
<dbReference type="EMBL" id="OBMQ01000001">
    <property type="protein sequence ID" value="SOB90541.1"/>
    <property type="molecule type" value="Genomic_DNA"/>
</dbReference>
<dbReference type="Gene3D" id="3.40.50.1390">
    <property type="entry name" value="Resolvase, N-terminal catalytic domain"/>
    <property type="match status" value="1"/>
</dbReference>
<dbReference type="PANTHER" id="PTHR30461:SF23">
    <property type="entry name" value="DNA RECOMBINASE-RELATED"/>
    <property type="match status" value="1"/>
</dbReference>
<organism evidence="4 5">
    <name type="scientific">Ureibacillus xyleni</name>
    <dbReference type="NCBI Taxonomy" id="614648"/>
    <lineage>
        <taxon>Bacteria</taxon>
        <taxon>Bacillati</taxon>
        <taxon>Bacillota</taxon>
        <taxon>Bacilli</taxon>
        <taxon>Bacillales</taxon>
        <taxon>Caryophanaceae</taxon>
        <taxon>Ureibacillus</taxon>
    </lineage>
</organism>
<dbReference type="InterPro" id="IPR038109">
    <property type="entry name" value="DNA_bind_recomb_sf"/>
</dbReference>
<evidence type="ECO:0000256" key="1">
    <source>
        <dbReference type="SAM" id="Coils"/>
    </source>
</evidence>
<proteinExistence type="predicted"/>
<dbReference type="InterPro" id="IPR006119">
    <property type="entry name" value="Resolv_N"/>
</dbReference>
<dbReference type="CDD" id="cd00338">
    <property type="entry name" value="Ser_Recombinase"/>
    <property type="match status" value="1"/>
</dbReference>
<evidence type="ECO:0000313" key="5">
    <source>
        <dbReference type="Proteomes" id="UP000219636"/>
    </source>
</evidence>
<dbReference type="Proteomes" id="UP000219636">
    <property type="component" value="Unassembled WGS sequence"/>
</dbReference>
<evidence type="ECO:0000313" key="4">
    <source>
        <dbReference type="EMBL" id="SOB90541.1"/>
    </source>
</evidence>
<keyword evidence="1" id="KW-0175">Coiled coil</keyword>
<dbReference type="Pfam" id="PF07508">
    <property type="entry name" value="Recombinase"/>
    <property type="match status" value="1"/>
</dbReference>
<feature type="domain" description="Recombinase" evidence="3">
    <location>
        <begin position="169"/>
        <end position="289"/>
    </location>
</feature>
<protein>
    <submittedName>
        <fullName evidence="4">DNA invertase Pin-like site-specific DNA recombinase</fullName>
    </submittedName>
</protein>
<dbReference type="InterPro" id="IPR050639">
    <property type="entry name" value="SSR_resolvase"/>
</dbReference>